<dbReference type="Proteomes" id="UP000037510">
    <property type="component" value="Unassembled WGS sequence"/>
</dbReference>
<organism evidence="2 3">
    <name type="scientific">Operophtera brumata</name>
    <name type="common">Winter moth</name>
    <name type="synonym">Phalaena brumata</name>
    <dbReference type="NCBI Taxonomy" id="104452"/>
    <lineage>
        <taxon>Eukaryota</taxon>
        <taxon>Metazoa</taxon>
        <taxon>Ecdysozoa</taxon>
        <taxon>Arthropoda</taxon>
        <taxon>Hexapoda</taxon>
        <taxon>Insecta</taxon>
        <taxon>Pterygota</taxon>
        <taxon>Neoptera</taxon>
        <taxon>Endopterygota</taxon>
        <taxon>Lepidoptera</taxon>
        <taxon>Glossata</taxon>
        <taxon>Ditrysia</taxon>
        <taxon>Geometroidea</taxon>
        <taxon>Geometridae</taxon>
        <taxon>Larentiinae</taxon>
        <taxon>Operophtera</taxon>
    </lineage>
</organism>
<dbReference type="EMBL" id="JTDY01002328">
    <property type="protein sequence ID" value="KOB71655.1"/>
    <property type="molecule type" value="Genomic_DNA"/>
</dbReference>
<sequence>MVLLGTNLTSAVSVCKGPESGFKIEAINNLTLGNIFFKLCKACQQNAMASIPPSAFSAARIRQTQQDKRDMKLTNTPKGSDSGNKLMNSIWGLYNRYSPHNVKKINDANTPSAGEFQQ</sequence>
<evidence type="ECO:0000256" key="1">
    <source>
        <dbReference type="SAM" id="MobiDB-lite"/>
    </source>
</evidence>
<gene>
    <name evidence="2" type="ORF">OBRU01_12760</name>
</gene>
<proteinExistence type="predicted"/>
<dbReference type="AlphaFoldDB" id="A0A0L7L8J2"/>
<feature type="compositionally biased region" description="Polar residues" evidence="1">
    <location>
        <begin position="73"/>
        <end position="85"/>
    </location>
</feature>
<accession>A0A0L7L8J2</accession>
<evidence type="ECO:0000313" key="2">
    <source>
        <dbReference type="EMBL" id="KOB71655.1"/>
    </source>
</evidence>
<evidence type="ECO:0000313" key="3">
    <source>
        <dbReference type="Proteomes" id="UP000037510"/>
    </source>
</evidence>
<name>A0A0L7L8J2_OPEBR</name>
<protein>
    <submittedName>
        <fullName evidence="2">Uncharacterized protein</fullName>
    </submittedName>
</protein>
<keyword evidence="3" id="KW-1185">Reference proteome</keyword>
<reference evidence="2 3" key="1">
    <citation type="journal article" date="2015" name="Genome Biol. Evol.">
        <title>The genome of winter moth (Operophtera brumata) provides a genomic perspective on sexual dimorphism and phenology.</title>
        <authorList>
            <person name="Derks M.F."/>
            <person name="Smit S."/>
            <person name="Salis L."/>
            <person name="Schijlen E."/>
            <person name="Bossers A."/>
            <person name="Mateman C."/>
            <person name="Pijl A.S."/>
            <person name="de Ridder D."/>
            <person name="Groenen M.A."/>
            <person name="Visser M.E."/>
            <person name="Megens H.J."/>
        </authorList>
    </citation>
    <scope>NUCLEOTIDE SEQUENCE [LARGE SCALE GENOMIC DNA]</scope>
    <source>
        <strain evidence="2">WM2013NL</strain>
        <tissue evidence="2">Head and thorax</tissue>
    </source>
</reference>
<comment type="caution">
    <text evidence="2">The sequence shown here is derived from an EMBL/GenBank/DDBJ whole genome shotgun (WGS) entry which is preliminary data.</text>
</comment>
<feature type="region of interest" description="Disordered" evidence="1">
    <location>
        <begin position="61"/>
        <end position="85"/>
    </location>
</feature>